<dbReference type="PROSITE" id="PS50043">
    <property type="entry name" value="HTH_LUXR_2"/>
    <property type="match status" value="1"/>
</dbReference>
<reference evidence="6 7" key="1">
    <citation type="submission" date="2019-12" db="EMBL/GenBank/DDBJ databases">
        <title>Complete Genome Sequence of a Quorum-Sensing Bacterium,Rhodobacteraceae bacterium C31, Isolated from a marine microalgae symbiotic bacteria.</title>
        <authorList>
            <person name="Zhang Y."/>
        </authorList>
    </citation>
    <scope>NUCLEOTIDE SEQUENCE [LARGE SCALE GENOMIC DNA]</scope>
    <source>
        <strain evidence="6 7">C31</strain>
        <plasmid evidence="6 7">p-SCP4</plasmid>
    </source>
</reference>
<feature type="modified residue" description="4-aspartylphosphate" evidence="3">
    <location>
        <position position="68"/>
    </location>
</feature>
<geneLocation type="plasmid" evidence="6 7">
    <name>p-SCP4</name>
</geneLocation>
<gene>
    <name evidence="6" type="ORF">GQA70_23030</name>
</gene>
<feature type="domain" description="Response regulatory" evidence="5">
    <location>
        <begin position="18"/>
        <end position="133"/>
    </location>
</feature>
<dbReference type="PRINTS" id="PR00038">
    <property type="entry name" value="HTHLUXR"/>
</dbReference>
<dbReference type="PROSITE" id="PS50110">
    <property type="entry name" value="RESPONSE_REGULATORY"/>
    <property type="match status" value="1"/>
</dbReference>
<dbReference type="Proteomes" id="UP000596387">
    <property type="component" value="Plasmid p-SCP4"/>
</dbReference>
<keyword evidence="1 3" id="KW-0597">Phosphoprotein</keyword>
<dbReference type="SMART" id="SM00448">
    <property type="entry name" value="REC"/>
    <property type="match status" value="1"/>
</dbReference>
<evidence type="ECO:0000313" key="7">
    <source>
        <dbReference type="Proteomes" id="UP000596387"/>
    </source>
</evidence>
<dbReference type="InterPro" id="IPR039420">
    <property type="entry name" value="WalR-like"/>
</dbReference>
<name>A0ABX7FFB7_9RHOB</name>
<accession>A0ABX7FFB7</accession>
<dbReference type="PANTHER" id="PTHR43214">
    <property type="entry name" value="TWO-COMPONENT RESPONSE REGULATOR"/>
    <property type="match status" value="1"/>
</dbReference>
<dbReference type="SMART" id="SM00421">
    <property type="entry name" value="HTH_LUXR"/>
    <property type="match status" value="1"/>
</dbReference>
<feature type="domain" description="HTH luxR-type" evidence="4">
    <location>
        <begin position="155"/>
        <end position="220"/>
    </location>
</feature>
<dbReference type="Gene3D" id="3.40.50.2300">
    <property type="match status" value="1"/>
</dbReference>
<dbReference type="InterPro" id="IPR058245">
    <property type="entry name" value="NreC/VraR/RcsB-like_REC"/>
</dbReference>
<dbReference type="SUPFAM" id="SSF46894">
    <property type="entry name" value="C-terminal effector domain of the bipartite response regulators"/>
    <property type="match status" value="1"/>
</dbReference>
<dbReference type="CDD" id="cd17535">
    <property type="entry name" value="REC_NarL-like"/>
    <property type="match status" value="1"/>
</dbReference>
<dbReference type="Gene3D" id="1.10.10.10">
    <property type="entry name" value="Winged helix-like DNA-binding domain superfamily/Winged helix DNA-binding domain"/>
    <property type="match status" value="1"/>
</dbReference>
<keyword evidence="7" id="KW-1185">Reference proteome</keyword>
<dbReference type="EMBL" id="CP047170">
    <property type="protein sequence ID" value="QRF69216.1"/>
    <property type="molecule type" value="Genomic_DNA"/>
</dbReference>
<sequence length="225" mass="23807">MTKSRDAPVASQDPRMTCGLVIDDHPMIHLGCSQLLTDVGFDEVLAASSAEEGIAIARDRQPDFAVLDLGLPGAGGLNSIDSLRAVAPAMRILVFTMNDRPAFAARVLEAGAHGFLSKNAAPDRFREAIAAIRAGGIYLDHETAMKLVTRRSVSSGCPLAGLTPREREVLFALGEGLDLSRIASDLGVSYKTAANTSSALKKKLGARGLNDLIRIAIENGDERLA</sequence>
<dbReference type="InterPro" id="IPR016032">
    <property type="entry name" value="Sig_transdc_resp-reg_C-effctor"/>
</dbReference>
<organism evidence="6 7">
    <name type="scientific">Ponticoccus alexandrii</name>
    <dbReference type="NCBI Taxonomy" id="1943633"/>
    <lineage>
        <taxon>Bacteria</taxon>
        <taxon>Pseudomonadati</taxon>
        <taxon>Pseudomonadota</taxon>
        <taxon>Alphaproteobacteria</taxon>
        <taxon>Rhodobacterales</taxon>
        <taxon>Roseobacteraceae</taxon>
        <taxon>Ponticoccus</taxon>
    </lineage>
</organism>
<evidence type="ECO:0000256" key="3">
    <source>
        <dbReference type="PROSITE-ProRule" id="PRU00169"/>
    </source>
</evidence>
<dbReference type="InterPro" id="IPR000792">
    <property type="entry name" value="Tscrpt_reg_LuxR_C"/>
</dbReference>
<evidence type="ECO:0000256" key="2">
    <source>
        <dbReference type="ARBA" id="ARBA00023125"/>
    </source>
</evidence>
<proteinExistence type="predicted"/>
<dbReference type="InterPro" id="IPR001789">
    <property type="entry name" value="Sig_transdc_resp-reg_receiver"/>
</dbReference>
<dbReference type="PANTHER" id="PTHR43214:SF43">
    <property type="entry name" value="TWO-COMPONENT RESPONSE REGULATOR"/>
    <property type="match status" value="1"/>
</dbReference>
<keyword evidence="2" id="KW-0238">DNA-binding</keyword>
<dbReference type="Pfam" id="PF00196">
    <property type="entry name" value="GerE"/>
    <property type="match status" value="1"/>
</dbReference>
<dbReference type="Pfam" id="PF00072">
    <property type="entry name" value="Response_reg"/>
    <property type="match status" value="1"/>
</dbReference>
<keyword evidence="6" id="KW-0614">Plasmid</keyword>
<dbReference type="CDD" id="cd06170">
    <property type="entry name" value="LuxR_C_like"/>
    <property type="match status" value="1"/>
</dbReference>
<dbReference type="SUPFAM" id="SSF52172">
    <property type="entry name" value="CheY-like"/>
    <property type="match status" value="1"/>
</dbReference>
<evidence type="ECO:0000259" key="5">
    <source>
        <dbReference type="PROSITE" id="PS50110"/>
    </source>
</evidence>
<dbReference type="RefSeq" id="WP_082056051.1">
    <property type="nucleotide sequence ID" value="NZ_CP047170.1"/>
</dbReference>
<evidence type="ECO:0000259" key="4">
    <source>
        <dbReference type="PROSITE" id="PS50043"/>
    </source>
</evidence>
<evidence type="ECO:0000313" key="6">
    <source>
        <dbReference type="EMBL" id="QRF69216.1"/>
    </source>
</evidence>
<dbReference type="InterPro" id="IPR011006">
    <property type="entry name" value="CheY-like_superfamily"/>
</dbReference>
<protein>
    <submittedName>
        <fullName evidence="6">Response regulator</fullName>
    </submittedName>
</protein>
<dbReference type="InterPro" id="IPR036388">
    <property type="entry name" value="WH-like_DNA-bd_sf"/>
</dbReference>
<evidence type="ECO:0000256" key="1">
    <source>
        <dbReference type="ARBA" id="ARBA00022553"/>
    </source>
</evidence>